<feature type="transmembrane region" description="Helical" evidence="7">
    <location>
        <begin position="12"/>
        <end position="35"/>
    </location>
</feature>
<accession>A0ABM9MYN5</accession>
<dbReference type="InterPro" id="IPR011701">
    <property type="entry name" value="MFS"/>
</dbReference>
<feature type="transmembrane region" description="Helical" evidence="7">
    <location>
        <begin position="348"/>
        <end position="367"/>
    </location>
</feature>
<dbReference type="Proteomes" id="UP001314200">
    <property type="component" value="Unassembled WGS sequence"/>
</dbReference>
<dbReference type="InterPro" id="IPR004638">
    <property type="entry name" value="EmrB-like"/>
</dbReference>
<feature type="transmembrane region" description="Helical" evidence="7">
    <location>
        <begin position="466"/>
        <end position="486"/>
    </location>
</feature>
<feature type="transmembrane region" description="Helical" evidence="7">
    <location>
        <begin position="106"/>
        <end position="131"/>
    </location>
</feature>
<protein>
    <submittedName>
        <fullName evidence="9">MFS family (AraJ)</fullName>
    </submittedName>
</protein>
<keyword evidence="3" id="KW-1003">Cell membrane</keyword>
<keyword evidence="2" id="KW-0813">Transport</keyword>
<dbReference type="RefSeq" id="WP_338345128.1">
    <property type="nucleotide sequence ID" value="NZ_CAUZLJ010000001.1"/>
</dbReference>
<feature type="transmembrane region" description="Helical" evidence="7">
    <location>
        <begin position="283"/>
        <end position="308"/>
    </location>
</feature>
<evidence type="ECO:0000256" key="6">
    <source>
        <dbReference type="ARBA" id="ARBA00023136"/>
    </source>
</evidence>
<feature type="transmembrane region" description="Helical" evidence="7">
    <location>
        <begin position="184"/>
        <end position="207"/>
    </location>
</feature>
<dbReference type="InterPro" id="IPR036259">
    <property type="entry name" value="MFS_trans_sf"/>
</dbReference>
<dbReference type="PANTHER" id="PTHR42718">
    <property type="entry name" value="MAJOR FACILITATOR SUPERFAMILY MULTIDRUG TRANSPORTER MFSC"/>
    <property type="match status" value="1"/>
</dbReference>
<dbReference type="PRINTS" id="PR01036">
    <property type="entry name" value="TCRTETB"/>
</dbReference>
<dbReference type="SUPFAM" id="SSF103473">
    <property type="entry name" value="MFS general substrate transporter"/>
    <property type="match status" value="1"/>
</dbReference>
<evidence type="ECO:0000256" key="4">
    <source>
        <dbReference type="ARBA" id="ARBA00022692"/>
    </source>
</evidence>
<evidence type="ECO:0000256" key="5">
    <source>
        <dbReference type="ARBA" id="ARBA00022989"/>
    </source>
</evidence>
<proteinExistence type="predicted"/>
<feature type="transmembrane region" description="Helical" evidence="7">
    <location>
        <begin position="320"/>
        <end position="341"/>
    </location>
</feature>
<keyword evidence="6 7" id="KW-0472">Membrane</keyword>
<feature type="transmembrane region" description="Helical" evidence="7">
    <location>
        <begin position="143"/>
        <end position="164"/>
    </location>
</feature>
<keyword evidence="4 7" id="KW-0812">Transmembrane</keyword>
<dbReference type="PANTHER" id="PTHR42718:SF24">
    <property type="entry name" value="MAJOR FACILITATOR SUPERFAMILY (MFS) PROFILE DOMAIN-CONTAINING PROTEIN"/>
    <property type="match status" value="1"/>
</dbReference>
<dbReference type="Gene3D" id="1.20.1250.20">
    <property type="entry name" value="MFS general substrate transporter like domains"/>
    <property type="match status" value="1"/>
</dbReference>
<evidence type="ECO:0000256" key="3">
    <source>
        <dbReference type="ARBA" id="ARBA00022475"/>
    </source>
</evidence>
<evidence type="ECO:0000256" key="7">
    <source>
        <dbReference type="SAM" id="Phobius"/>
    </source>
</evidence>
<evidence type="ECO:0000259" key="8">
    <source>
        <dbReference type="PROSITE" id="PS50850"/>
    </source>
</evidence>
<gene>
    <name evidence="9" type="ORF">R82641_BJNNKPBH_01166</name>
</gene>
<dbReference type="PROSITE" id="PS50850">
    <property type="entry name" value="MFS"/>
    <property type="match status" value="1"/>
</dbReference>
<dbReference type="CDD" id="cd17503">
    <property type="entry name" value="MFS_LmrB_MDR_like"/>
    <property type="match status" value="1"/>
</dbReference>
<dbReference type="EMBL" id="CAUZLY010000009">
    <property type="protein sequence ID" value="CAK1249428.1"/>
    <property type="molecule type" value="Genomic_DNA"/>
</dbReference>
<feature type="transmembrane region" description="Helical" evidence="7">
    <location>
        <begin position="55"/>
        <end position="75"/>
    </location>
</feature>
<comment type="caution">
    <text evidence="9">The sequence shown here is derived from an EMBL/GenBank/DDBJ whole genome shotgun (WGS) entry which is preliminary data.</text>
</comment>
<evidence type="ECO:0000256" key="1">
    <source>
        <dbReference type="ARBA" id="ARBA00004651"/>
    </source>
</evidence>
<organism evidence="9 10">
    <name type="scientific">Fructobacillus cardui</name>
    <dbReference type="NCBI Taxonomy" id="2893170"/>
    <lineage>
        <taxon>Bacteria</taxon>
        <taxon>Bacillati</taxon>
        <taxon>Bacillota</taxon>
        <taxon>Bacilli</taxon>
        <taxon>Lactobacillales</taxon>
        <taxon>Lactobacillaceae</taxon>
        <taxon>Fructobacillus</taxon>
    </lineage>
</organism>
<feature type="domain" description="Major facilitator superfamily (MFS) profile" evidence="8">
    <location>
        <begin position="17"/>
        <end position="492"/>
    </location>
</feature>
<feature type="transmembrane region" description="Helical" evidence="7">
    <location>
        <begin position="82"/>
        <end position="100"/>
    </location>
</feature>
<keyword evidence="5 7" id="KW-1133">Transmembrane helix</keyword>
<evidence type="ECO:0000313" key="9">
    <source>
        <dbReference type="EMBL" id="CAK1249428.1"/>
    </source>
</evidence>
<dbReference type="InterPro" id="IPR020846">
    <property type="entry name" value="MFS_dom"/>
</dbReference>
<dbReference type="NCBIfam" id="TIGR00711">
    <property type="entry name" value="efflux_EmrB"/>
    <property type="match status" value="1"/>
</dbReference>
<sequence length="502" mass="53863">MAENTDMNGKPINRAAMMALLMIGSFIIIIMQTSLGTALPTLMTAFNVDTATVQWLTTIFLMVNGIMVPVSAFLTTRIPTKYLYLSALVVYTIGTAVAYVTPTNAFWLLMVARALQAIAAGIVMPLMQVVALTLFDAKSRGKALGMVGLVIGMAPAIGPTLTGWILDSKHDVLGMTVGGDWRSIFGMVLPLAVIVLVLSVIYFRNVLETRKVSLDIRSLIESTVGFGLVLFGSAMVSNYSWTNFTWVLAPMIVGVLVIAEFVRHQLHMEKPFLDVSVFKNKQFALTSALVALTFIAMIGVEMVLPIYMQQVRGLSALNSGLTLLPGALMIGVMSPIAGYFYDLYGAKRLAAFGFAMILLGTIPFQFLTETTPTIYITALYMVRMMGVGITMMPLTSSAMGALHLNQTAQGTAVNNTARQIAASLGTAILASVMQSQINSNLPSDSLKTADPIAYGSKALQASLDGFHASFLLAACFALLAFALSFLMHKGKVEPKSAAGKEN</sequence>
<comment type="subcellular location">
    <subcellularLocation>
        <location evidence="1">Cell membrane</location>
        <topology evidence="1">Multi-pass membrane protein</topology>
    </subcellularLocation>
</comment>
<feature type="transmembrane region" description="Helical" evidence="7">
    <location>
        <begin position="243"/>
        <end position="262"/>
    </location>
</feature>
<keyword evidence="10" id="KW-1185">Reference proteome</keyword>
<name>A0ABM9MYN5_9LACO</name>
<reference evidence="9 10" key="1">
    <citation type="submission" date="2023-10" db="EMBL/GenBank/DDBJ databases">
        <authorList>
            <person name="Botero Cardona J."/>
        </authorList>
    </citation>
    <scope>NUCLEOTIDE SEQUENCE [LARGE SCALE GENOMIC DNA]</scope>
    <source>
        <strain evidence="9 10">R-82641</strain>
    </source>
</reference>
<evidence type="ECO:0000313" key="10">
    <source>
        <dbReference type="Proteomes" id="UP001314200"/>
    </source>
</evidence>
<evidence type="ECO:0000256" key="2">
    <source>
        <dbReference type="ARBA" id="ARBA00022448"/>
    </source>
</evidence>
<dbReference type="Pfam" id="PF07690">
    <property type="entry name" value="MFS_1"/>
    <property type="match status" value="1"/>
</dbReference>
<dbReference type="Gene3D" id="1.20.1720.10">
    <property type="entry name" value="Multidrug resistance protein D"/>
    <property type="match status" value="1"/>
</dbReference>
<feature type="transmembrane region" description="Helical" evidence="7">
    <location>
        <begin position="373"/>
        <end position="395"/>
    </location>
</feature>